<feature type="transmembrane region" description="Helical" evidence="1">
    <location>
        <begin position="12"/>
        <end position="33"/>
    </location>
</feature>
<dbReference type="WBParaSite" id="Hba_09802">
    <property type="protein sequence ID" value="Hba_09802"/>
    <property type="gene ID" value="Hba_09802"/>
</dbReference>
<dbReference type="InterPro" id="IPR019430">
    <property type="entry name" value="7TM_GPCR_serpentine_rcpt_Srx"/>
</dbReference>
<keyword evidence="3" id="KW-1185">Reference proteome</keyword>
<proteinExistence type="predicted"/>
<name>A0A1I7WX52_HETBA</name>
<dbReference type="PANTHER" id="PTHR23017:SF25">
    <property type="entry name" value="SERPENTINE RECEPTOR CLASS X 45"/>
    <property type="match status" value="1"/>
</dbReference>
<accession>A0A1I7WX52</accession>
<evidence type="ECO:0000259" key="2">
    <source>
        <dbReference type="Pfam" id="PF10328"/>
    </source>
</evidence>
<keyword evidence="1" id="KW-0472">Membrane</keyword>
<evidence type="ECO:0000313" key="4">
    <source>
        <dbReference type="WBParaSite" id="Hba_09802"/>
    </source>
</evidence>
<feature type="domain" description="7TM GPCR serpentine receptor class x (Srx)" evidence="2">
    <location>
        <begin position="45"/>
        <end position="130"/>
    </location>
</feature>
<sequence length="184" mass="21509">MARNYIDLEISYFLKLKSLIISLFALDFVYICISDTDVVVYMMRTSFFGVMANTFIALYIRRLSMLRNSFGRLLQLQAIGDAVFASVWAFYFAPTLFFLIIYYYNNSINSAFILFLITTDDIKALQNLEIASRFGQLCLICYDISIYSHLIISFNRKTITIIIFLFTLQRLLKSYMIEMCNAYI</sequence>
<evidence type="ECO:0000256" key="1">
    <source>
        <dbReference type="SAM" id="Phobius"/>
    </source>
</evidence>
<feature type="transmembrane region" description="Helical" evidence="1">
    <location>
        <begin position="146"/>
        <end position="168"/>
    </location>
</feature>
<protein>
    <submittedName>
        <fullName evidence="4">7TM_GPCR_Srx domain-containing protein</fullName>
    </submittedName>
</protein>
<dbReference type="Proteomes" id="UP000095283">
    <property type="component" value="Unplaced"/>
</dbReference>
<dbReference type="Pfam" id="PF10328">
    <property type="entry name" value="7TM_GPCR_Srx"/>
    <property type="match status" value="1"/>
</dbReference>
<evidence type="ECO:0000313" key="3">
    <source>
        <dbReference type="Proteomes" id="UP000095283"/>
    </source>
</evidence>
<feature type="transmembrane region" description="Helical" evidence="1">
    <location>
        <begin position="39"/>
        <end position="61"/>
    </location>
</feature>
<organism evidence="3 4">
    <name type="scientific">Heterorhabditis bacteriophora</name>
    <name type="common">Entomopathogenic nematode worm</name>
    <dbReference type="NCBI Taxonomy" id="37862"/>
    <lineage>
        <taxon>Eukaryota</taxon>
        <taxon>Metazoa</taxon>
        <taxon>Ecdysozoa</taxon>
        <taxon>Nematoda</taxon>
        <taxon>Chromadorea</taxon>
        <taxon>Rhabditida</taxon>
        <taxon>Rhabditina</taxon>
        <taxon>Rhabditomorpha</taxon>
        <taxon>Strongyloidea</taxon>
        <taxon>Heterorhabditidae</taxon>
        <taxon>Heterorhabditis</taxon>
    </lineage>
</organism>
<dbReference type="AlphaFoldDB" id="A0A1I7WX52"/>
<dbReference type="PANTHER" id="PTHR23017">
    <property type="entry name" value="SERPENTINE RECEPTOR, CLASS X"/>
    <property type="match status" value="1"/>
</dbReference>
<reference evidence="4" key="1">
    <citation type="submission" date="2016-11" db="UniProtKB">
        <authorList>
            <consortium name="WormBaseParasite"/>
        </authorList>
    </citation>
    <scope>IDENTIFICATION</scope>
</reference>
<keyword evidence="1" id="KW-0812">Transmembrane</keyword>
<feature type="transmembrane region" description="Helical" evidence="1">
    <location>
        <begin position="82"/>
        <end position="104"/>
    </location>
</feature>
<keyword evidence="1" id="KW-1133">Transmembrane helix</keyword>